<proteinExistence type="predicted"/>
<dbReference type="RefSeq" id="WP_081738316.1">
    <property type="nucleotide sequence ID" value="NZ_CABMAB010000003.1"/>
</dbReference>
<dbReference type="InterPro" id="IPR029060">
    <property type="entry name" value="PIN-like_dom_sf"/>
</dbReference>
<evidence type="ECO:0000259" key="1">
    <source>
        <dbReference type="Pfam" id="PF01850"/>
    </source>
</evidence>
<dbReference type="OrthoDB" id="76904at2157"/>
<gene>
    <name evidence="2" type="ORF">MBORA_13800</name>
</gene>
<dbReference type="Pfam" id="PF01850">
    <property type="entry name" value="PIN"/>
    <property type="match status" value="1"/>
</dbReference>
<comment type="caution">
    <text evidence="2">The sequence shown here is derived from an EMBL/GenBank/DDBJ whole genome shotgun (WGS) entry which is preliminary data.</text>
</comment>
<sequence>MMNKIFIDTSFIIPIFKKNDKSRLIIEKNKDILFENECYISNGVLNEVITVVMMKTKNIKLTEKAYYFLNDNFNIINEFEIEKYNDRVFTLFKKYNEKNYKASFIDCSSIIIVNNLDLDYVVSLDKFFNKFKEIELLKLE</sequence>
<dbReference type="PATRIC" id="fig|66851.6.peg.1498"/>
<protein>
    <submittedName>
        <fullName evidence="2">PIN domain protein</fullName>
    </submittedName>
</protein>
<evidence type="ECO:0000313" key="2">
    <source>
        <dbReference type="EMBL" id="KZX11840.1"/>
    </source>
</evidence>
<dbReference type="InterPro" id="IPR002716">
    <property type="entry name" value="PIN_dom"/>
</dbReference>
<feature type="domain" description="PIN" evidence="1">
    <location>
        <begin position="5"/>
        <end position="131"/>
    </location>
</feature>
<name>A0A162FLN8_METOA</name>
<dbReference type="SUPFAM" id="SSF88723">
    <property type="entry name" value="PIN domain-like"/>
    <property type="match status" value="1"/>
</dbReference>
<reference evidence="3" key="1">
    <citation type="journal article" date="2016" name="Genome Announc.">
        <title>Draft Genome Sequences of Methanobrevibacter curvatus DSM11111, Methanobrevibacter cuticularis DSM11139, Methanobrevibacter filiformis DSM11501, and Methanobrevibacter oralis DSM7256.</title>
        <authorList>
            <person name="Poehlein A."/>
            <person name="Seedorf H."/>
        </authorList>
    </citation>
    <scope>NUCLEOTIDE SEQUENCE [LARGE SCALE GENOMIC DNA]</scope>
    <source>
        <strain evidence="3">DSM 7256 / JCM 30027 / ZR</strain>
    </source>
</reference>
<evidence type="ECO:0000313" key="3">
    <source>
        <dbReference type="Proteomes" id="UP000077428"/>
    </source>
</evidence>
<organism evidence="2 3">
    <name type="scientific">Methanobrevibacter oralis</name>
    <dbReference type="NCBI Taxonomy" id="66851"/>
    <lineage>
        <taxon>Archaea</taxon>
        <taxon>Methanobacteriati</taxon>
        <taxon>Methanobacteriota</taxon>
        <taxon>Methanomada group</taxon>
        <taxon>Methanobacteria</taxon>
        <taxon>Methanobacteriales</taxon>
        <taxon>Methanobacteriaceae</taxon>
        <taxon>Methanobrevibacter</taxon>
    </lineage>
</organism>
<dbReference type="Proteomes" id="UP000077428">
    <property type="component" value="Unassembled WGS sequence"/>
</dbReference>
<dbReference type="AlphaFoldDB" id="A0A162FLN8"/>
<dbReference type="Gene3D" id="3.40.50.1010">
    <property type="entry name" value="5'-nuclease"/>
    <property type="match status" value="1"/>
</dbReference>
<dbReference type="STRING" id="66851.MBORA_13800"/>
<keyword evidence="3" id="KW-1185">Reference proteome</keyword>
<accession>A0A162FLN8</accession>
<dbReference type="EMBL" id="LWMU01000081">
    <property type="protein sequence ID" value="KZX11840.1"/>
    <property type="molecule type" value="Genomic_DNA"/>
</dbReference>